<protein>
    <submittedName>
        <fullName evidence="1">Uncharacterized protein</fullName>
    </submittedName>
</protein>
<evidence type="ECO:0000313" key="1">
    <source>
        <dbReference type="EMBL" id="OCL01328.1"/>
    </source>
</evidence>
<dbReference type="AlphaFoldDB" id="A0A8E2EMR2"/>
<name>A0A8E2EMR2_9PEZI</name>
<sequence>MARRTWPRARIDYGTASFSSRLTRNGKLHYGTEGVFGNNTEPECGSIGRIMILHQQRNPMSILRTNYNIRQEGIPILNVRRRKLCLLPWKPRAGTQYMIVMSEPKEEISAENREMSSKFKEVAQQQNEEDMTQTIPTDAPSVSTPLYTVFATLAGLISPLSAKIYTPALNVLSSDLEVSSSSINLTLTIYMIF</sequence>
<dbReference type="EMBL" id="KV751147">
    <property type="protein sequence ID" value="OCL01328.1"/>
    <property type="molecule type" value="Genomic_DNA"/>
</dbReference>
<accession>A0A8E2EMR2</accession>
<dbReference type="Gene3D" id="1.20.1720.10">
    <property type="entry name" value="Multidrug resistance protein D"/>
    <property type="match status" value="1"/>
</dbReference>
<keyword evidence="2" id="KW-1185">Reference proteome</keyword>
<organism evidence="1 2">
    <name type="scientific">Glonium stellatum</name>
    <dbReference type="NCBI Taxonomy" id="574774"/>
    <lineage>
        <taxon>Eukaryota</taxon>
        <taxon>Fungi</taxon>
        <taxon>Dikarya</taxon>
        <taxon>Ascomycota</taxon>
        <taxon>Pezizomycotina</taxon>
        <taxon>Dothideomycetes</taxon>
        <taxon>Pleosporomycetidae</taxon>
        <taxon>Gloniales</taxon>
        <taxon>Gloniaceae</taxon>
        <taxon>Glonium</taxon>
    </lineage>
</organism>
<proteinExistence type="predicted"/>
<dbReference type="Proteomes" id="UP000250140">
    <property type="component" value="Unassembled WGS sequence"/>
</dbReference>
<evidence type="ECO:0000313" key="2">
    <source>
        <dbReference type="Proteomes" id="UP000250140"/>
    </source>
</evidence>
<gene>
    <name evidence="1" type="ORF">AOQ84DRAFT_370214</name>
</gene>
<reference evidence="1 2" key="1">
    <citation type="journal article" date="2016" name="Nat. Commun.">
        <title>Ectomycorrhizal ecology is imprinted in the genome of the dominant symbiotic fungus Cenococcum geophilum.</title>
        <authorList>
            <consortium name="DOE Joint Genome Institute"/>
            <person name="Peter M."/>
            <person name="Kohler A."/>
            <person name="Ohm R.A."/>
            <person name="Kuo A."/>
            <person name="Krutzmann J."/>
            <person name="Morin E."/>
            <person name="Arend M."/>
            <person name="Barry K.W."/>
            <person name="Binder M."/>
            <person name="Choi C."/>
            <person name="Clum A."/>
            <person name="Copeland A."/>
            <person name="Grisel N."/>
            <person name="Haridas S."/>
            <person name="Kipfer T."/>
            <person name="LaButti K."/>
            <person name="Lindquist E."/>
            <person name="Lipzen A."/>
            <person name="Maire R."/>
            <person name="Meier B."/>
            <person name="Mihaltcheva S."/>
            <person name="Molinier V."/>
            <person name="Murat C."/>
            <person name="Poggeler S."/>
            <person name="Quandt C.A."/>
            <person name="Sperisen C."/>
            <person name="Tritt A."/>
            <person name="Tisserant E."/>
            <person name="Crous P.W."/>
            <person name="Henrissat B."/>
            <person name="Nehls U."/>
            <person name="Egli S."/>
            <person name="Spatafora J.W."/>
            <person name="Grigoriev I.V."/>
            <person name="Martin F.M."/>
        </authorList>
    </citation>
    <scope>NUCLEOTIDE SEQUENCE [LARGE SCALE GENOMIC DNA]</scope>
    <source>
        <strain evidence="1 2">CBS 207.34</strain>
    </source>
</reference>